<evidence type="ECO:0000256" key="3">
    <source>
        <dbReference type="ARBA" id="ARBA00012296"/>
    </source>
</evidence>
<dbReference type="UniPathway" id="UPA00063"/>
<dbReference type="InterPro" id="IPR041431">
    <property type="entry name" value="Mvd1_C"/>
</dbReference>
<dbReference type="KEGG" id="cvn:111133348"/>
<evidence type="ECO:0000256" key="14">
    <source>
        <dbReference type="ARBA" id="ARBA00048154"/>
    </source>
</evidence>
<dbReference type="Pfam" id="PF18376">
    <property type="entry name" value="MDD_C"/>
    <property type="match status" value="1"/>
</dbReference>
<evidence type="ECO:0000256" key="15">
    <source>
        <dbReference type="PIRNR" id="PIRNR015950"/>
    </source>
</evidence>
<evidence type="ECO:0000259" key="17">
    <source>
        <dbReference type="Pfam" id="PF18376"/>
    </source>
</evidence>
<evidence type="ECO:0000256" key="8">
    <source>
        <dbReference type="ARBA" id="ARBA00022955"/>
    </source>
</evidence>
<dbReference type="Gene3D" id="3.30.70.890">
    <property type="entry name" value="GHMP kinase, C-terminal domain"/>
    <property type="match status" value="1"/>
</dbReference>
<dbReference type="Pfam" id="PF22700">
    <property type="entry name" value="MVD-like_N"/>
    <property type="match status" value="1"/>
</dbReference>
<dbReference type="Gene3D" id="3.30.230.10">
    <property type="match status" value="1"/>
</dbReference>
<comment type="pathway">
    <text evidence="16">Steroid biosynthesis; cholesterol biosynthesis.</text>
</comment>
<dbReference type="AlphaFoldDB" id="A0A8B8EB66"/>
<dbReference type="OrthoDB" id="10253702at2759"/>
<evidence type="ECO:0000256" key="7">
    <source>
        <dbReference type="ARBA" id="ARBA00022840"/>
    </source>
</evidence>
<dbReference type="FunFam" id="3.30.230.10:FF:000018">
    <property type="entry name" value="Diphosphomevalonate decarboxylase"/>
    <property type="match status" value="1"/>
</dbReference>
<dbReference type="SUPFAM" id="SSF54211">
    <property type="entry name" value="Ribosomal protein S5 domain 2-like"/>
    <property type="match status" value="1"/>
</dbReference>
<dbReference type="Proteomes" id="UP000694844">
    <property type="component" value="Chromosome 5"/>
</dbReference>
<dbReference type="GO" id="GO:0005524">
    <property type="term" value="F:ATP binding"/>
    <property type="evidence" value="ECO:0007669"/>
    <property type="project" value="UniProtKB-UniRule"/>
</dbReference>
<keyword evidence="13 15" id="KW-0456">Lyase</keyword>
<name>A0A8B8EB66_CRAVI</name>
<dbReference type="NCBIfam" id="TIGR01240">
    <property type="entry name" value="mevDPdecarb"/>
    <property type="match status" value="1"/>
</dbReference>
<keyword evidence="9 16" id="KW-0756">Sterol biosynthesis</keyword>
<evidence type="ECO:0000256" key="5">
    <source>
        <dbReference type="ARBA" id="ARBA00022516"/>
    </source>
</evidence>
<protein>
    <recommendedName>
        <fullName evidence="4 15">Diphosphomevalonate decarboxylase</fullName>
        <ecNumber evidence="3 15">4.1.1.33</ecNumber>
    </recommendedName>
</protein>
<sequence>MDSFTDDAEFITCDSPVNIALIKYWGKRDEKLILPLNSSISVTLSQDELRARTTVAVSRNFKEDKMWLNGREQSMKNARLQSVISNIKRLCRKRKSDNDQVNDKLQWKLHICSENNFPTAAGLASSAAGYACLVYALSKLYGVDGDLSKIARMGSGSACRSIYGGFVIWNKGEAEGGEDSKAEQIVSETHWPDLRVLILVVSDQTKHTGSTVGMQTSVETSQLLQQRLQGVPKQLEKIKCAIQNKDFHSFAEITMRDSNQLHAVCMDTYPPVSYLTDISHHIIQLVHAINQDNNSNMVAYSFDAGPNAFLFLQEKDVPTVIDILHYFYPSSDPNFIRGLQVPAKRDVHVSAGNQVDYTVFSDLKVIPRALKFIIHTQPGPGPTVKDSDCGLLTKDGFPLNLNNANGKI</sequence>
<evidence type="ECO:0000256" key="16">
    <source>
        <dbReference type="RuleBase" id="RU363086"/>
    </source>
</evidence>
<evidence type="ECO:0000256" key="13">
    <source>
        <dbReference type="ARBA" id="ARBA00023239"/>
    </source>
</evidence>
<evidence type="ECO:0000256" key="4">
    <source>
        <dbReference type="ARBA" id="ARBA00019335"/>
    </source>
</evidence>
<comment type="similarity">
    <text evidence="2 15 16">Belongs to the diphosphomevalonate decarboxylase family.</text>
</comment>
<keyword evidence="12 16" id="KW-0753">Steroid metabolism</keyword>
<comment type="function">
    <text evidence="1 16">Catalyzes the ATP dependent decarboxylation of (R)-5-diphosphomevalonate to form isopentenyl diphosphate (IPP). Functions in the mevalonate (MVA) pathway leading to isopentenyl diphosphate (IPP), a key precursor for the biosynthesis of isoprenoids and sterol synthesis.</text>
</comment>
<dbReference type="InterPro" id="IPR036554">
    <property type="entry name" value="GHMP_kinase_C_sf"/>
</dbReference>
<evidence type="ECO:0000256" key="6">
    <source>
        <dbReference type="ARBA" id="ARBA00022741"/>
    </source>
</evidence>
<dbReference type="GeneID" id="111133348"/>
<evidence type="ECO:0000256" key="1">
    <source>
        <dbReference type="ARBA" id="ARBA00003812"/>
    </source>
</evidence>
<dbReference type="InterPro" id="IPR053859">
    <property type="entry name" value="MVD-like_N"/>
</dbReference>
<dbReference type="InterPro" id="IPR029765">
    <property type="entry name" value="Mev_diP_decarb"/>
</dbReference>
<dbReference type="RefSeq" id="XP_022337365.1">
    <property type="nucleotide sequence ID" value="XM_022481657.1"/>
</dbReference>
<gene>
    <name evidence="20" type="primary">LOC111133348</name>
</gene>
<dbReference type="PANTHER" id="PTHR10977:SF3">
    <property type="entry name" value="DIPHOSPHOMEVALONATE DECARBOXYLASE"/>
    <property type="match status" value="1"/>
</dbReference>
<keyword evidence="5 16" id="KW-0444">Lipid biosynthesis</keyword>
<dbReference type="GO" id="GO:0004163">
    <property type="term" value="F:diphosphomevalonate decarboxylase activity"/>
    <property type="evidence" value="ECO:0007669"/>
    <property type="project" value="UniProtKB-UniRule"/>
</dbReference>
<feature type="domain" description="Mvd1 C-terminal" evidence="17">
    <location>
        <begin position="196"/>
        <end position="384"/>
    </location>
</feature>
<organism evidence="19 20">
    <name type="scientific">Crassostrea virginica</name>
    <name type="common">Eastern oyster</name>
    <dbReference type="NCBI Taxonomy" id="6565"/>
    <lineage>
        <taxon>Eukaryota</taxon>
        <taxon>Metazoa</taxon>
        <taxon>Spiralia</taxon>
        <taxon>Lophotrochozoa</taxon>
        <taxon>Mollusca</taxon>
        <taxon>Bivalvia</taxon>
        <taxon>Autobranchia</taxon>
        <taxon>Pteriomorphia</taxon>
        <taxon>Ostreida</taxon>
        <taxon>Ostreoidea</taxon>
        <taxon>Ostreidae</taxon>
        <taxon>Crassostrea</taxon>
    </lineage>
</organism>
<dbReference type="InterPro" id="IPR014721">
    <property type="entry name" value="Ribsml_uS5_D2-typ_fold_subgr"/>
</dbReference>
<keyword evidence="16" id="KW-0152">Cholesterol biosynthesis</keyword>
<keyword evidence="11 16" id="KW-1207">Sterol metabolism</keyword>
<dbReference type="FunFam" id="3.30.70.890:FF:000015">
    <property type="entry name" value="Diphosphomevalonate decarboxylase"/>
    <property type="match status" value="1"/>
</dbReference>
<keyword evidence="6 15" id="KW-0547">Nucleotide-binding</keyword>
<keyword evidence="7 15" id="KW-0067">ATP-binding</keyword>
<dbReference type="GO" id="GO:0005829">
    <property type="term" value="C:cytosol"/>
    <property type="evidence" value="ECO:0007669"/>
    <property type="project" value="InterPro"/>
</dbReference>
<evidence type="ECO:0000256" key="2">
    <source>
        <dbReference type="ARBA" id="ARBA00008831"/>
    </source>
</evidence>
<evidence type="ECO:0000256" key="11">
    <source>
        <dbReference type="ARBA" id="ARBA00023166"/>
    </source>
</evidence>
<evidence type="ECO:0000313" key="19">
    <source>
        <dbReference type="Proteomes" id="UP000694844"/>
    </source>
</evidence>
<dbReference type="GO" id="GO:0006695">
    <property type="term" value="P:cholesterol biosynthetic process"/>
    <property type="evidence" value="ECO:0007669"/>
    <property type="project" value="UniProtKB-UniPathway"/>
</dbReference>
<evidence type="ECO:0000259" key="18">
    <source>
        <dbReference type="Pfam" id="PF22700"/>
    </source>
</evidence>
<keyword evidence="19" id="KW-1185">Reference proteome</keyword>
<comment type="catalytic activity">
    <reaction evidence="14 15 16">
        <text>(R)-5-diphosphomevalonate + ATP = isopentenyl diphosphate + ADP + phosphate + CO2</text>
        <dbReference type="Rhea" id="RHEA:23732"/>
        <dbReference type="ChEBI" id="CHEBI:16526"/>
        <dbReference type="ChEBI" id="CHEBI:30616"/>
        <dbReference type="ChEBI" id="CHEBI:43474"/>
        <dbReference type="ChEBI" id="CHEBI:57557"/>
        <dbReference type="ChEBI" id="CHEBI:128769"/>
        <dbReference type="ChEBI" id="CHEBI:456216"/>
        <dbReference type="EC" id="4.1.1.33"/>
    </reaction>
</comment>
<keyword evidence="8 16" id="KW-0752">Steroid biosynthesis</keyword>
<dbReference type="InterPro" id="IPR005935">
    <property type="entry name" value="Mev_decarb"/>
</dbReference>
<dbReference type="GO" id="GO:0019287">
    <property type="term" value="P:isopentenyl diphosphate biosynthetic process, mevalonate pathway"/>
    <property type="evidence" value="ECO:0007669"/>
    <property type="project" value="UniProtKB-UniRule"/>
</dbReference>
<feature type="domain" description="Diphosphomevalonate decarboxylase-like N-terminal" evidence="18">
    <location>
        <begin position="16"/>
        <end position="182"/>
    </location>
</feature>
<proteinExistence type="inferred from homology"/>
<dbReference type="PIRSF" id="PIRSF015950">
    <property type="entry name" value="Mev_P_decrbx"/>
    <property type="match status" value="1"/>
</dbReference>
<accession>A0A8B8EB66</accession>
<dbReference type="InterPro" id="IPR020568">
    <property type="entry name" value="Ribosomal_Su5_D2-typ_SF"/>
</dbReference>
<dbReference type="PANTHER" id="PTHR10977">
    <property type="entry name" value="DIPHOSPHOMEVALONATE DECARBOXYLASE"/>
    <property type="match status" value="1"/>
</dbReference>
<reference evidence="20" key="1">
    <citation type="submission" date="2025-08" db="UniProtKB">
        <authorList>
            <consortium name="RefSeq"/>
        </authorList>
    </citation>
    <scope>IDENTIFICATION</scope>
    <source>
        <tissue evidence="20">Whole sample</tissue>
    </source>
</reference>
<evidence type="ECO:0000256" key="10">
    <source>
        <dbReference type="ARBA" id="ARBA00023098"/>
    </source>
</evidence>
<keyword evidence="16" id="KW-0153">Cholesterol metabolism</keyword>
<evidence type="ECO:0000256" key="9">
    <source>
        <dbReference type="ARBA" id="ARBA00023011"/>
    </source>
</evidence>
<evidence type="ECO:0000313" key="20">
    <source>
        <dbReference type="RefSeq" id="XP_022337365.1"/>
    </source>
</evidence>
<evidence type="ECO:0000256" key="12">
    <source>
        <dbReference type="ARBA" id="ARBA00023221"/>
    </source>
</evidence>
<dbReference type="SUPFAM" id="SSF55060">
    <property type="entry name" value="GHMP Kinase, C-terminal domain"/>
    <property type="match status" value="1"/>
</dbReference>
<dbReference type="EC" id="4.1.1.33" evidence="3 15"/>
<keyword evidence="10 15" id="KW-0443">Lipid metabolism</keyword>